<evidence type="ECO:0000259" key="8">
    <source>
        <dbReference type="PROSITE" id="PS50249"/>
    </source>
</evidence>
<accession>A0A9D1XD55</accession>
<evidence type="ECO:0000256" key="5">
    <source>
        <dbReference type="ARBA" id="ARBA00022833"/>
    </source>
</evidence>
<keyword evidence="6" id="KW-0482">Metalloprotease</keyword>
<keyword evidence="2" id="KW-0645">Protease</keyword>
<keyword evidence="4" id="KW-0378">Hydrolase</keyword>
<evidence type="ECO:0000256" key="3">
    <source>
        <dbReference type="ARBA" id="ARBA00022723"/>
    </source>
</evidence>
<dbReference type="GO" id="GO:0008237">
    <property type="term" value="F:metallopeptidase activity"/>
    <property type="evidence" value="ECO:0007669"/>
    <property type="project" value="UniProtKB-KW"/>
</dbReference>
<dbReference type="NCBIfam" id="NF000642">
    <property type="entry name" value="PRK00024.1"/>
    <property type="match status" value="1"/>
</dbReference>
<dbReference type="InterPro" id="IPR025657">
    <property type="entry name" value="RadC_JAB"/>
</dbReference>
<organism evidence="9 10">
    <name type="scientific">Candidatus Fusicatenibacter merdavium</name>
    <dbReference type="NCBI Taxonomy" id="2838600"/>
    <lineage>
        <taxon>Bacteria</taxon>
        <taxon>Bacillati</taxon>
        <taxon>Bacillota</taxon>
        <taxon>Clostridia</taxon>
        <taxon>Lachnospirales</taxon>
        <taxon>Lachnospiraceae</taxon>
        <taxon>Fusicatenibacter</taxon>
    </lineage>
</organism>
<keyword evidence="5" id="KW-0862">Zinc</keyword>
<evidence type="ECO:0000256" key="2">
    <source>
        <dbReference type="ARBA" id="ARBA00022670"/>
    </source>
</evidence>
<comment type="caution">
    <text evidence="9">The sequence shown here is derived from an EMBL/GenBank/DDBJ whole genome shotgun (WGS) entry which is preliminary data.</text>
</comment>
<dbReference type="EMBL" id="DXEK01000083">
    <property type="protein sequence ID" value="HIX76956.1"/>
    <property type="molecule type" value="Genomic_DNA"/>
</dbReference>
<dbReference type="CDD" id="cd08071">
    <property type="entry name" value="MPN_DUF2466"/>
    <property type="match status" value="1"/>
</dbReference>
<dbReference type="Pfam" id="PF20582">
    <property type="entry name" value="UPF0758_N"/>
    <property type="match status" value="1"/>
</dbReference>
<evidence type="ECO:0000313" key="9">
    <source>
        <dbReference type="EMBL" id="HIX76956.1"/>
    </source>
</evidence>
<reference evidence="9" key="1">
    <citation type="journal article" date="2021" name="PeerJ">
        <title>Extensive microbial diversity within the chicken gut microbiome revealed by metagenomics and culture.</title>
        <authorList>
            <person name="Gilroy R."/>
            <person name="Ravi A."/>
            <person name="Getino M."/>
            <person name="Pursley I."/>
            <person name="Horton D.L."/>
            <person name="Alikhan N.F."/>
            <person name="Baker D."/>
            <person name="Gharbi K."/>
            <person name="Hall N."/>
            <person name="Watson M."/>
            <person name="Adriaenssens E.M."/>
            <person name="Foster-Nyarko E."/>
            <person name="Jarju S."/>
            <person name="Secka A."/>
            <person name="Antonio M."/>
            <person name="Oren A."/>
            <person name="Chaudhuri R.R."/>
            <person name="La Ragione R."/>
            <person name="Hildebrand F."/>
            <person name="Pallen M.J."/>
        </authorList>
    </citation>
    <scope>NUCLEOTIDE SEQUENCE</scope>
    <source>
        <strain evidence="9">CHK183-1962</strain>
    </source>
</reference>
<proteinExistence type="inferred from homology"/>
<keyword evidence="3" id="KW-0479">Metal-binding</keyword>
<feature type="domain" description="MPN" evidence="8">
    <location>
        <begin position="109"/>
        <end position="231"/>
    </location>
</feature>
<dbReference type="GO" id="GO:0006508">
    <property type="term" value="P:proteolysis"/>
    <property type="evidence" value="ECO:0007669"/>
    <property type="project" value="UniProtKB-KW"/>
</dbReference>
<dbReference type="GO" id="GO:0046872">
    <property type="term" value="F:metal ion binding"/>
    <property type="evidence" value="ECO:0007669"/>
    <property type="project" value="UniProtKB-KW"/>
</dbReference>
<evidence type="ECO:0000313" key="10">
    <source>
        <dbReference type="Proteomes" id="UP000886890"/>
    </source>
</evidence>
<dbReference type="InterPro" id="IPR001405">
    <property type="entry name" value="UPF0758"/>
</dbReference>
<dbReference type="InterPro" id="IPR037518">
    <property type="entry name" value="MPN"/>
</dbReference>
<protein>
    <submittedName>
        <fullName evidence="9">DNA repair protein RadC</fullName>
    </submittedName>
</protein>
<dbReference type="Pfam" id="PF04002">
    <property type="entry name" value="RadC"/>
    <property type="match status" value="1"/>
</dbReference>
<dbReference type="NCBIfam" id="TIGR00608">
    <property type="entry name" value="radc"/>
    <property type="match status" value="1"/>
</dbReference>
<dbReference type="PANTHER" id="PTHR30471">
    <property type="entry name" value="DNA REPAIR PROTEIN RADC"/>
    <property type="match status" value="1"/>
</dbReference>
<comment type="similarity">
    <text evidence="1 7">Belongs to the UPF0758 family.</text>
</comment>
<dbReference type="Gene3D" id="3.40.140.10">
    <property type="entry name" value="Cytidine Deaminase, domain 2"/>
    <property type="match status" value="1"/>
</dbReference>
<dbReference type="Proteomes" id="UP000886890">
    <property type="component" value="Unassembled WGS sequence"/>
</dbReference>
<reference evidence="9" key="2">
    <citation type="submission" date="2021-04" db="EMBL/GenBank/DDBJ databases">
        <authorList>
            <person name="Gilroy R."/>
        </authorList>
    </citation>
    <scope>NUCLEOTIDE SEQUENCE</scope>
    <source>
        <strain evidence="9">CHK183-1962</strain>
    </source>
</reference>
<dbReference type="PROSITE" id="PS50249">
    <property type="entry name" value="MPN"/>
    <property type="match status" value="1"/>
</dbReference>
<evidence type="ECO:0000256" key="4">
    <source>
        <dbReference type="ARBA" id="ARBA00022801"/>
    </source>
</evidence>
<evidence type="ECO:0000256" key="1">
    <source>
        <dbReference type="ARBA" id="ARBA00010243"/>
    </source>
</evidence>
<dbReference type="InterPro" id="IPR046778">
    <property type="entry name" value="UPF0758_N"/>
</dbReference>
<dbReference type="AlphaFoldDB" id="A0A9D1XD55"/>
<evidence type="ECO:0000256" key="7">
    <source>
        <dbReference type="RuleBase" id="RU003797"/>
    </source>
</evidence>
<dbReference type="PROSITE" id="PS01302">
    <property type="entry name" value="UPF0758"/>
    <property type="match status" value="1"/>
</dbReference>
<evidence type="ECO:0000256" key="6">
    <source>
        <dbReference type="ARBA" id="ARBA00023049"/>
    </source>
</evidence>
<dbReference type="PANTHER" id="PTHR30471:SF3">
    <property type="entry name" value="UPF0758 PROTEIN YEES-RELATED"/>
    <property type="match status" value="1"/>
</dbReference>
<dbReference type="InterPro" id="IPR020891">
    <property type="entry name" value="UPF0758_CS"/>
</dbReference>
<name>A0A9D1XD55_9FIRM</name>
<sequence>MTKESQIRDIPSEERPYEKCLAKGATALSDAELLAVILRSGASGQSCVELAREILNFSPSNSGLLGLHHLSIQELMKIRGIGKVKAVQLKCLTELSTRMATMRARESLSFTDPSSIAEYYMERLRHEEQELLICMMFDTKNHLLGDAEISRGTVNSALISPRELFLQALAFHAVHIILVHNHPSGNPEPSQEDIIVTRRVRGAGELIGISLLDHIVIGDHCYVSMMEQGLLPGVMLN</sequence>
<gene>
    <name evidence="9" type="primary">radC</name>
    <name evidence="9" type="ORF">H9734_05080</name>
</gene>